<dbReference type="GO" id="GO:0004659">
    <property type="term" value="F:prenyltransferase activity"/>
    <property type="evidence" value="ECO:0007669"/>
    <property type="project" value="UniProtKB-KW"/>
</dbReference>
<dbReference type="EMBL" id="JAQIZZ010000001">
    <property type="protein sequence ID" value="KAJ5557266.1"/>
    <property type="molecule type" value="Genomic_DNA"/>
</dbReference>
<keyword evidence="2" id="KW-0637">Prenyltransferase</keyword>
<proteinExistence type="inferred from homology"/>
<reference evidence="5 6" key="1">
    <citation type="journal article" date="2023" name="IMA Fungus">
        <title>Comparative genomic study of the Penicillium genus elucidates a diverse pangenome and 15 lateral gene transfer events.</title>
        <authorList>
            <person name="Petersen C."/>
            <person name="Sorensen T."/>
            <person name="Nielsen M.R."/>
            <person name="Sondergaard T.E."/>
            <person name="Sorensen J.L."/>
            <person name="Fitzpatrick D.A."/>
            <person name="Frisvad J.C."/>
            <person name="Nielsen K.L."/>
        </authorList>
    </citation>
    <scope>NUCLEOTIDE SEQUENCE [LARGE SCALE GENOMIC DNA]</scope>
    <source>
        <strain evidence="5 6">IBT 35679</strain>
    </source>
</reference>
<dbReference type="Proteomes" id="UP001220324">
    <property type="component" value="Unassembled WGS sequence"/>
</dbReference>
<comment type="similarity">
    <text evidence="1">Belongs to the aromatic prenyltransferase family.</text>
</comment>
<organism evidence="5 6">
    <name type="scientific">Penicillium frequentans</name>
    <dbReference type="NCBI Taxonomy" id="3151616"/>
    <lineage>
        <taxon>Eukaryota</taxon>
        <taxon>Fungi</taxon>
        <taxon>Dikarya</taxon>
        <taxon>Ascomycota</taxon>
        <taxon>Pezizomycotina</taxon>
        <taxon>Eurotiomycetes</taxon>
        <taxon>Eurotiomycetidae</taxon>
        <taxon>Eurotiales</taxon>
        <taxon>Aspergillaceae</taxon>
        <taxon>Penicillium</taxon>
    </lineage>
</organism>
<dbReference type="SUPFAM" id="SSF143492">
    <property type="entry name" value="Prenyltransferase-like"/>
    <property type="match status" value="1"/>
</dbReference>
<dbReference type="InterPro" id="IPR033964">
    <property type="entry name" value="ABBA"/>
</dbReference>
<dbReference type="SFLD" id="SFLDS00036">
    <property type="entry name" value="Aromatic_Prenyltransferase"/>
    <property type="match status" value="1"/>
</dbReference>
<evidence type="ECO:0000313" key="5">
    <source>
        <dbReference type="EMBL" id="KAJ5557266.1"/>
    </source>
</evidence>
<dbReference type="InterPro" id="IPR020965">
    <property type="entry name" value="Prenyltransferase_CloQ"/>
</dbReference>
<evidence type="ECO:0000256" key="2">
    <source>
        <dbReference type="ARBA" id="ARBA00022602"/>
    </source>
</evidence>
<gene>
    <name evidence="5" type="ORF">N7494_001181</name>
</gene>
<dbReference type="AlphaFoldDB" id="A0AAD6GKG9"/>
<dbReference type="Pfam" id="PF11468">
    <property type="entry name" value="PTase_Orf2"/>
    <property type="match status" value="1"/>
</dbReference>
<evidence type="ECO:0000256" key="1">
    <source>
        <dbReference type="ARBA" id="ARBA00005368"/>
    </source>
</evidence>
<evidence type="ECO:0000313" key="6">
    <source>
        <dbReference type="Proteomes" id="UP001220324"/>
    </source>
</evidence>
<dbReference type="SFLD" id="SFLDG01163">
    <property type="entry name" value="II"/>
    <property type="match status" value="1"/>
</dbReference>
<protein>
    <recommendedName>
        <fullName evidence="4">Aromatic prenyltransferase</fullName>
    </recommendedName>
</protein>
<name>A0AAD6GKG9_9EURO</name>
<evidence type="ECO:0000256" key="3">
    <source>
        <dbReference type="ARBA" id="ARBA00022679"/>
    </source>
</evidence>
<dbReference type="InterPro" id="IPR036239">
    <property type="entry name" value="PrenylTrfase-like_sf"/>
</dbReference>
<keyword evidence="6" id="KW-1185">Reference proteome</keyword>
<accession>A0AAD6GKG9</accession>
<evidence type="ECO:0000256" key="4">
    <source>
        <dbReference type="ARBA" id="ARBA00033767"/>
    </source>
</evidence>
<comment type="caution">
    <text evidence="5">The sequence shown here is derived from an EMBL/GenBank/DDBJ whole genome shotgun (WGS) entry which is preliminary data.</text>
</comment>
<keyword evidence="3" id="KW-0808">Transferase</keyword>
<sequence length="307" mass="34376">MTAVEVISKFDPVRFLTDFKGTSDAIGASYFEPSILETLNTFKSCFQNSTVIWRTTNRGNDPLTYRFFLQQRLDTVEIAIKAGYIEPDNKMGRLVTSWSALYNGESQQWGDFHPETGLVKTWVNLKRRRPVDEILNAPGVPYSVRCHGPTFRSLGLELVSFVAVDYESSTMNIYFIAPGPISETQAAQYTALAQCKPPTKEGFQDLRSFLDHQGFTFAITMDYETGTVTRVAFYALNLSGSRLPAIGERLLTFLAAAPSYDRQQSICLAWSFGLGDKKYMKAESSYVGDFASLLSLGSPRYKTTPKI</sequence>